<sequence length="62" mass="6708">MRLEDGSEKTLPLGFIPHVDDALFDLVPVHLHEMGGGIHVFTDPAGYAPVQLIGQECRGPGR</sequence>
<dbReference type="AlphaFoldDB" id="A0A645IXU1"/>
<gene>
    <name evidence="1" type="ORF">SDC9_202929</name>
</gene>
<comment type="caution">
    <text evidence="1">The sequence shown here is derived from an EMBL/GenBank/DDBJ whole genome shotgun (WGS) entry which is preliminary data.</text>
</comment>
<evidence type="ECO:0000313" key="1">
    <source>
        <dbReference type="EMBL" id="MPN55249.1"/>
    </source>
</evidence>
<proteinExistence type="predicted"/>
<organism evidence="1">
    <name type="scientific">bioreactor metagenome</name>
    <dbReference type="NCBI Taxonomy" id="1076179"/>
    <lineage>
        <taxon>unclassified sequences</taxon>
        <taxon>metagenomes</taxon>
        <taxon>ecological metagenomes</taxon>
    </lineage>
</organism>
<dbReference type="EMBL" id="VSSQ01124269">
    <property type="protein sequence ID" value="MPN55249.1"/>
    <property type="molecule type" value="Genomic_DNA"/>
</dbReference>
<accession>A0A645IXU1</accession>
<protein>
    <submittedName>
        <fullName evidence="1">Uncharacterized protein</fullName>
    </submittedName>
</protein>
<reference evidence="1" key="1">
    <citation type="submission" date="2019-08" db="EMBL/GenBank/DDBJ databases">
        <authorList>
            <person name="Kucharzyk K."/>
            <person name="Murdoch R.W."/>
            <person name="Higgins S."/>
            <person name="Loffler F."/>
        </authorList>
    </citation>
    <scope>NUCLEOTIDE SEQUENCE</scope>
</reference>
<name>A0A645IXU1_9ZZZZ</name>